<sequence length="288" mass="32732">MFLYAANLCSGKKNQEVDTLNHSKPYTEYAHPLVETLKSELQRVRDENNALRLMFEVLSSKYTKLESYLQEIDKKPDKGISSNEIESVPTFDANKRSRLEFPTAKKPLQIFVKTHPRDDSLIVKDGYHWRKYGQKVTKDNASPRAYFRCSMAPICPAKKKVQRCLHDKSILVATYDGEHNHGALHESSSSAPNGISVANQLPLTSIANDKEAMNIDLALSGWSQTDRRHSEDVMHQHNYDSTLKVEEYVSSLIKDPEFTMSLAEAVARTITGQHKQQDLNLNLNIPEE</sequence>
<evidence type="ECO:0000256" key="5">
    <source>
        <dbReference type="ARBA" id="ARBA00023242"/>
    </source>
</evidence>
<dbReference type="GO" id="GO:0003700">
    <property type="term" value="F:DNA-binding transcription factor activity"/>
    <property type="evidence" value="ECO:0007669"/>
    <property type="project" value="InterPro"/>
</dbReference>
<dbReference type="SUPFAM" id="SSF118290">
    <property type="entry name" value="WRKY DNA-binding domain"/>
    <property type="match status" value="1"/>
</dbReference>
<name>A0AA86STH3_9FABA</name>
<evidence type="ECO:0000256" key="3">
    <source>
        <dbReference type="ARBA" id="ARBA00023125"/>
    </source>
</evidence>
<evidence type="ECO:0000313" key="8">
    <source>
        <dbReference type="Proteomes" id="UP001189624"/>
    </source>
</evidence>
<keyword evidence="2" id="KW-0805">Transcription regulation</keyword>
<evidence type="ECO:0000259" key="6">
    <source>
        <dbReference type="PROSITE" id="PS50811"/>
    </source>
</evidence>
<keyword evidence="8" id="KW-1185">Reference proteome</keyword>
<dbReference type="EMBL" id="OY731405">
    <property type="protein sequence ID" value="CAJ1972401.1"/>
    <property type="molecule type" value="Genomic_DNA"/>
</dbReference>
<dbReference type="InterPro" id="IPR044810">
    <property type="entry name" value="WRKY_plant"/>
</dbReference>
<dbReference type="InterPro" id="IPR036576">
    <property type="entry name" value="WRKY_dom_sf"/>
</dbReference>
<dbReference type="Pfam" id="PF03106">
    <property type="entry name" value="WRKY"/>
    <property type="match status" value="1"/>
</dbReference>
<reference evidence="7" key="1">
    <citation type="submission" date="2023-10" db="EMBL/GenBank/DDBJ databases">
        <authorList>
            <person name="Domelevo Entfellner J.-B."/>
        </authorList>
    </citation>
    <scope>NUCLEOTIDE SEQUENCE</scope>
</reference>
<accession>A0AA86STH3</accession>
<evidence type="ECO:0000256" key="4">
    <source>
        <dbReference type="ARBA" id="ARBA00023163"/>
    </source>
</evidence>
<dbReference type="Proteomes" id="UP001189624">
    <property type="component" value="Chromosome 8"/>
</dbReference>
<dbReference type="Gramene" id="rna-AYBTSS11_LOCUS24450">
    <property type="protein sequence ID" value="CAJ1972401.1"/>
    <property type="gene ID" value="gene-AYBTSS11_LOCUS24450"/>
</dbReference>
<evidence type="ECO:0000313" key="7">
    <source>
        <dbReference type="EMBL" id="CAJ1972401.1"/>
    </source>
</evidence>
<feature type="domain" description="WRKY" evidence="6">
    <location>
        <begin position="118"/>
        <end position="184"/>
    </location>
</feature>
<keyword evidence="4" id="KW-0804">Transcription</keyword>
<dbReference type="PANTHER" id="PTHR31429">
    <property type="entry name" value="WRKY TRANSCRIPTION FACTOR 36-RELATED"/>
    <property type="match status" value="1"/>
</dbReference>
<evidence type="ECO:0000256" key="2">
    <source>
        <dbReference type="ARBA" id="ARBA00023015"/>
    </source>
</evidence>
<dbReference type="PROSITE" id="PS50811">
    <property type="entry name" value="WRKY"/>
    <property type="match status" value="1"/>
</dbReference>
<keyword evidence="3" id="KW-0238">DNA-binding</keyword>
<dbReference type="SMART" id="SM00774">
    <property type="entry name" value="WRKY"/>
    <property type="match status" value="1"/>
</dbReference>
<dbReference type="GO" id="GO:0005634">
    <property type="term" value="C:nucleus"/>
    <property type="evidence" value="ECO:0007669"/>
    <property type="project" value="UniProtKB-SubCell"/>
</dbReference>
<gene>
    <name evidence="7" type="ORF">AYBTSS11_LOCUS24450</name>
</gene>
<dbReference type="Gene3D" id="2.20.25.80">
    <property type="entry name" value="WRKY domain"/>
    <property type="match status" value="1"/>
</dbReference>
<dbReference type="AlphaFoldDB" id="A0AA86STH3"/>
<keyword evidence="5" id="KW-0539">Nucleus</keyword>
<organism evidence="7 8">
    <name type="scientific">Sphenostylis stenocarpa</name>
    <dbReference type="NCBI Taxonomy" id="92480"/>
    <lineage>
        <taxon>Eukaryota</taxon>
        <taxon>Viridiplantae</taxon>
        <taxon>Streptophyta</taxon>
        <taxon>Embryophyta</taxon>
        <taxon>Tracheophyta</taxon>
        <taxon>Spermatophyta</taxon>
        <taxon>Magnoliopsida</taxon>
        <taxon>eudicotyledons</taxon>
        <taxon>Gunneridae</taxon>
        <taxon>Pentapetalae</taxon>
        <taxon>rosids</taxon>
        <taxon>fabids</taxon>
        <taxon>Fabales</taxon>
        <taxon>Fabaceae</taxon>
        <taxon>Papilionoideae</taxon>
        <taxon>50 kb inversion clade</taxon>
        <taxon>NPAAA clade</taxon>
        <taxon>indigoferoid/millettioid clade</taxon>
        <taxon>Phaseoleae</taxon>
        <taxon>Sphenostylis</taxon>
    </lineage>
</organism>
<comment type="subcellular location">
    <subcellularLocation>
        <location evidence="1">Nucleus</location>
    </subcellularLocation>
</comment>
<dbReference type="InterPro" id="IPR003657">
    <property type="entry name" value="WRKY_dom"/>
</dbReference>
<protein>
    <recommendedName>
        <fullName evidence="6">WRKY domain-containing protein</fullName>
    </recommendedName>
</protein>
<dbReference type="GO" id="GO:0043565">
    <property type="term" value="F:sequence-specific DNA binding"/>
    <property type="evidence" value="ECO:0007669"/>
    <property type="project" value="InterPro"/>
</dbReference>
<proteinExistence type="predicted"/>
<evidence type="ECO:0000256" key="1">
    <source>
        <dbReference type="ARBA" id="ARBA00004123"/>
    </source>
</evidence>
<dbReference type="PANTHER" id="PTHR31429:SF38">
    <property type="entry name" value="WRKY TRANSCRIPTION FACTOR 40-RELATED"/>
    <property type="match status" value="1"/>
</dbReference>